<dbReference type="EMBL" id="JAIWYP010000011">
    <property type="protein sequence ID" value="KAH3742233.1"/>
    <property type="molecule type" value="Genomic_DNA"/>
</dbReference>
<sequence length="53" mass="5806">MRNTINVGFTCLQGGYIGDLCADNVGCSVEGVILWGRLVEIVLLARLWEGHQD</sequence>
<comment type="caution">
    <text evidence="1">The sequence shown here is derived from an EMBL/GenBank/DDBJ whole genome shotgun (WGS) entry which is preliminary data.</text>
</comment>
<evidence type="ECO:0000313" key="2">
    <source>
        <dbReference type="Proteomes" id="UP000828390"/>
    </source>
</evidence>
<keyword evidence="2" id="KW-1185">Reference proteome</keyword>
<reference evidence="1" key="1">
    <citation type="journal article" date="2019" name="bioRxiv">
        <title>The Genome of the Zebra Mussel, Dreissena polymorpha: A Resource for Invasive Species Research.</title>
        <authorList>
            <person name="McCartney M.A."/>
            <person name="Auch B."/>
            <person name="Kono T."/>
            <person name="Mallez S."/>
            <person name="Zhang Y."/>
            <person name="Obille A."/>
            <person name="Becker A."/>
            <person name="Abrahante J.E."/>
            <person name="Garbe J."/>
            <person name="Badalamenti J.P."/>
            <person name="Herman A."/>
            <person name="Mangelson H."/>
            <person name="Liachko I."/>
            <person name="Sullivan S."/>
            <person name="Sone E.D."/>
            <person name="Koren S."/>
            <person name="Silverstein K.A.T."/>
            <person name="Beckman K.B."/>
            <person name="Gohl D.M."/>
        </authorList>
    </citation>
    <scope>NUCLEOTIDE SEQUENCE</scope>
    <source>
        <strain evidence="1">Duluth1</strain>
        <tissue evidence="1">Whole animal</tissue>
    </source>
</reference>
<protein>
    <submittedName>
        <fullName evidence="1">Uncharacterized protein</fullName>
    </submittedName>
</protein>
<dbReference type="Proteomes" id="UP000828390">
    <property type="component" value="Unassembled WGS sequence"/>
</dbReference>
<proteinExistence type="predicted"/>
<name>A0A9D4DEC9_DREPO</name>
<organism evidence="1 2">
    <name type="scientific">Dreissena polymorpha</name>
    <name type="common">Zebra mussel</name>
    <name type="synonym">Mytilus polymorpha</name>
    <dbReference type="NCBI Taxonomy" id="45954"/>
    <lineage>
        <taxon>Eukaryota</taxon>
        <taxon>Metazoa</taxon>
        <taxon>Spiralia</taxon>
        <taxon>Lophotrochozoa</taxon>
        <taxon>Mollusca</taxon>
        <taxon>Bivalvia</taxon>
        <taxon>Autobranchia</taxon>
        <taxon>Heteroconchia</taxon>
        <taxon>Euheterodonta</taxon>
        <taxon>Imparidentia</taxon>
        <taxon>Neoheterodontei</taxon>
        <taxon>Myida</taxon>
        <taxon>Dreissenoidea</taxon>
        <taxon>Dreissenidae</taxon>
        <taxon>Dreissena</taxon>
    </lineage>
</organism>
<evidence type="ECO:0000313" key="1">
    <source>
        <dbReference type="EMBL" id="KAH3742233.1"/>
    </source>
</evidence>
<gene>
    <name evidence="1" type="ORF">DPMN_048970</name>
</gene>
<accession>A0A9D4DEC9</accession>
<reference evidence="1" key="2">
    <citation type="submission" date="2020-11" db="EMBL/GenBank/DDBJ databases">
        <authorList>
            <person name="McCartney M.A."/>
            <person name="Auch B."/>
            <person name="Kono T."/>
            <person name="Mallez S."/>
            <person name="Becker A."/>
            <person name="Gohl D.M."/>
            <person name="Silverstein K.A.T."/>
            <person name="Koren S."/>
            <person name="Bechman K.B."/>
            <person name="Herman A."/>
            <person name="Abrahante J.E."/>
            <person name="Garbe J."/>
        </authorList>
    </citation>
    <scope>NUCLEOTIDE SEQUENCE</scope>
    <source>
        <strain evidence="1">Duluth1</strain>
        <tissue evidence="1">Whole animal</tissue>
    </source>
</reference>
<dbReference type="AlphaFoldDB" id="A0A9D4DEC9"/>